<feature type="compositionally biased region" description="Basic and acidic residues" evidence="1">
    <location>
        <begin position="64"/>
        <end position="88"/>
    </location>
</feature>
<feature type="compositionally biased region" description="Low complexity" evidence="1">
    <location>
        <begin position="15"/>
        <end position="33"/>
    </location>
</feature>
<dbReference type="Proteomes" id="UP000673691">
    <property type="component" value="Unassembled WGS sequence"/>
</dbReference>
<feature type="non-terminal residue" evidence="2">
    <location>
        <position position="451"/>
    </location>
</feature>
<proteinExistence type="predicted"/>
<dbReference type="OrthoDB" id="340962at2759"/>
<keyword evidence="3" id="KW-1185">Reference proteome</keyword>
<dbReference type="AlphaFoldDB" id="A0A8H7ZVP3"/>
<protein>
    <submittedName>
        <fullName evidence="2">Uncharacterized protein</fullName>
    </submittedName>
</protein>
<comment type="caution">
    <text evidence="2">The sequence shown here is derived from an EMBL/GenBank/DDBJ whole genome shotgun (WGS) entry which is preliminary data.</text>
</comment>
<dbReference type="InterPro" id="IPR036915">
    <property type="entry name" value="Cyclin-like_sf"/>
</dbReference>
<evidence type="ECO:0000256" key="1">
    <source>
        <dbReference type="SAM" id="MobiDB-lite"/>
    </source>
</evidence>
<feature type="compositionally biased region" description="Polar residues" evidence="1">
    <location>
        <begin position="1"/>
        <end position="10"/>
    </location>
</feature>
<name>A0A8H7ZVP3_9FUNG</name>
<dbReference type="SUPFAM" id="SSF47954">
    <property type="entry name" value="Cyclin-like"/>
    <property type="match status" value="2"/>
</dbReference>
<reference evidence="2 3" key="1">
    <citation type="journal article" name="Sci. Rep.">
        <title>Genome-scale phylogenetic analyses confirm Olpidium as the closest living zoosporic fungus to the non-flagellated, terrestrial fungi.</title>
        <authorList>
            <person name="Chang Y."/>
            <person name="Rochon D."/>
            <person name="Sekimoto S."/>
            <person name="Wang Y."/>
            <person name="Chovatia M."/>
            <person name="Sandor L."/>
            <person name="Salamov A."/>
            <person name="Grigoriev I.V."/>
            <person name="Stajich J.E."/>
            <person name="Spatafora J.W."/>
        </authorList>
    </citation>
    <scope>NUCLEOTIDE SEQUENCE [LARGE SCALE GENOMIC DNA]</scope>
    <source>
        <strain evidence="2">S191</strain>
    </source>
</reference>
<dbReference type="CDD" id="cd20524">
    <property type="entry name" value="CYCLIN_CCNH_rpt1"/>
    <property type="match status" value="1"/>
</dbReference>
<accession>A0A8H7ZVP3</accession>
<dbReference type="EMBL" id="JAEFCI010005744">
    <property type="protein sequence ID" value="KAG5460122.1"/>
    <property type="molecule type" value="Genomic_DNA"/>
</dbReference>
<evidence type="ECO:0000313" key="3">
    <source>
        <dbReference type="Proteomes" id="UP000673691"/>
    </source>
</evidence>
<dbReference type="Gene3D" id="1.10.472.10">
    <property type="entry name" value="Cyclin-like"/>
    <property type="match status" value="2"/>
</dbReference>
<organism evidence="2 3">
    <name type="scientific">Olpidium bornovanus</name>
    <dbReference type="NCBI Taxonomy" id="278681"/>
    <lineage>
        <taxon>Eukaryota</taxon>
        <taxon>Fungi</taxon>
        <taxon>Fungi incertae sedis</taxon>
        <taxon>Olpidiomycota</taxon>
        <taxon>Olpidiomycotina</taxon>
        <taxon>Olpidiomycetes</taxon>
        <taxon>Olpidiales</taxon>
        <taxon>Olpidiaceae</taxon>
        <taxon>Olpidium</taxon>
    </lineage>
</organism>
<evidence type="ECO:0000313" key="2">
    <source>
        <dbReference type="EMBL" id="KAG5460122.1"/>
    </source>
</evidence>
<feature type="region of interest" description="Disordered" evidence="1">
    <location>
        <begin position="1"/>
        <end position="88"/>
    </location>
</feature>
<gene>
    <name evidence="2" type="ORF">BJ554DRAFT_7873</name>
</gene>
<sequence length="451" mass="51003">MTIAANSASPSRPGAPGEAADVADAPDAASAAAGDRRVAAETSGSARGSPVAPVNPAERAAPQRVKEEKEKDEKAKDAKEEKEKEGKKKTYYERRSQYRHWRFSEEQLRDIRLATNAAAVERVKRSFGEENKRRVEEEPTAATVDVSNLQFLTVRDELTLCAFYEAKAMEFCNHFKYPVQAAAVTYIKRFFLHNSAMDYPPKNVMFVSNKRSTFVFRSFSVFFSHASHKNFSEIRCPPGAPQNIRRITCLFLATKTENHFISAEKMAERIPKTSKATVLELEFTISQALRFEYAPHHPYKPLYGLWLDMQRLLAATDAYSPTGPARDPQVRAEACRYVALHRRWPHIAWACMRRACRDHGKGDEFQAFLAARVTEASASSLLSSVMDRIDEPLRSFVKPNIDKVREIDRRLILCRNPEKNPASLMWVVRSLSAFPAVRGYQATRDDHSPNA</sequence>